<proteinExistence type="predicted"/>
<dbReference type="Proteomes" id="UP000285013">
    <property type="component" value="Unassembled WGS sequence"/>
</dbReference>
<accession>A0A415NA12</accession>
<organism evidence="2 3">
    <name type="scientific">Bacteroides intestinalis</name>
    <dbReference type="NCBI Taxonomy" id="329854"/>
    <lineage>
        <taxon>Bacteria</taxon>
        <taxon>Pseudomonadati</taxon>
        <taxon>Bacteroidota</taxon>
        <taxon>Bacteroidia</taxon>
        <taxon>Bacteroidales</taxon>
        <taxon>Bacteroidaceae</taxon>
        <taxon>Bacteroides</taxon>
    </lineage>
</organism>
<dbReference type="InterPro" id="IPR001173">
    <property type="entry name" value="Glyco_trans_2-like"/>
</dbReference>
<dbReference type="AlphaFoldDB" id="A0A415NA12"/>
<sequence>MKLEVLISCMRQDDLSIIHRSNVLTDVLVINQGDGEDTIEDTVEDHCFRMISTVERGLSKSRNMALRNATGDICLICDDDEILFDDYEERILKAYKEHQDADIIAFQIDDAGKGYPRHERKLNYLSSLKIASWQISFRRESVLNAKIRFDETLGSGVSKAGGEEVMFLYDCLKKGLRLYYVPVAIGKMIEGESQWFHGFNEDYFYDRGLFTRKLMGRFGATFYAVYYIVFKYQKYRENITIWKALQKIFAGIW</sequence>
<dbReference type="Pfam" id="PF00535">
    <property type="entry name" value="Glycos_transf_2"/>
    <property type="match status" value="1"/>
</dbReference>
<dbReference type="Gene3D" id="3.90.550.10">
    <property type="entry name" value="Spore Coat Polysaccharide Biosynthesis Protein SpsA, Chain A"/>
    <property type="match status" value="1"/>
</dbReference>
<dbReference type="RefSeq" id="WP_118422946.1">
    <property type="nucleotide sequence ID" value="NZ_QRPE01000008.1"/>
</dbReference>
<evidence type="ECO:0000313" key="2">
    <source>
        <dbReference type="EMBL" id="RHL93496.1"/>
    </source>
</evidence>
<evidence type="ECO:0000259" key="1">
    <source>
        <dbReference type="Pfam" id="PF00535"/>
    </source>
</evidence>
<name>A0A415NA12_9BACE</name>
<feature type="domain" description="Glycosyltransferase 2-like" evidence="1">
    <location>
        <begin position="23"/>
        <end position="130"/>
    </location>
</feature>
<keyword evidence="2" id="KW-0808">Transferase</keyword>
<dbReference type="GO" id="GO:0016740">
    <property type="term" value="F:transferase activity"/>
    <property type="evidence" value="ECO:0007669"/>
    <property type="project" value="UniProtKB-KW"/>
</dbReference>
<evidence type="ECO:0000313" key="3">
    <source>
        <dbReference type="Proteomes" id="UP000285013"/>
    </source>
</evidence>
<gene>
    <name evidence="2" type="ORF">DWZ95_09235</name>
</gene>
<dbReference type="CDD" id="cd00761">
    <property type="entry name" value="Glyco_tranf_GTA_type"/>
    <property type="match status" value="1"/>
</dbReference>
<protein>
    <submittedName>
        <fullName evidence="2">Glycosyltransferase family 2 protein</fullName>
    </submittedName>
</protein>
<dbReference type="EMBL" id="QRPE01000008">
    <property type="protein sequence ID" value="RHL93496.1"/>
    <property type="molecule type" value="Genomic_DNA"/>
</dbReference>
<comment type="caution">
    <text evidence="2">The sequence shown here is derived from an EMBL/GenBank/DDBJ whole genome shotgun (WGS) entry which is preliminary data.</text>
</comment>
<dbReference type="SUPFAM" id="SSF53448">
    <property type="entry name" value="Nucleotide-diphospho-sugar transferases"/>
    <property type="match status" value="1"/>
</dbReference>
<reference evidence="2 3" key="1">
    <citation type="submission" date="2018-08" db="EMBL/GenBank/DDBJ databases">
        <title>A genome reference for cultivated species of the human gut microbiota.</title>
        <authorList>
            <person name="Zou Y."/>
            <person name="Xue W."/>
            <person name="Luo G."/>
        </authorList>
    </citation>
    <scope>NUCLEOTIDE SEQUENCE [LARGE SCALE GENOMIC DNA]</scope>
    <source>
        <strain evidence="2 3">AF36-16BH</strain>
    </source>
</reference>
<dbReference type="InterPro" id="IPR029044">
    <property type="entry name" value="Nucleotide-diphossugar_trans"/>
</dbReference>